<feature type="non-terminal residue" evidence="6">
    <location>
        <position position="1"/>
    </location>
</feature>
<dbReference type="Gene3D" id="3.30.60.20">
    <property type="match status" value="1"/>
</dbReference>
<dbReference type="SUPFAM" id="SSF47473">
    <property type="entry name" value="EF-hand"/>
    <property type="match status" value="1"/>
</dbReference>
<accession>A0A3P6U1C3</accession>
<evidence type="ECO:0000313" key="7">
    <source>
        <dbReference type="Proteomes" id="UP000277928"/>
    </source>
</evidence>
<gene>
    <name evidence="6" type="ORF">NLS_LOCUS9180</name>
</gene>
<evidence type="ECO:0000259" key="4">
    <source>
        <dbReference type="PROSITE" id="PS50081"/>
    </source>
</evidence>
<keyword evidence="3" id="KW-0106">Calcium</keyword>
<dbReference type="PROSITE" id="PS50222">
    <property type="entry name" value="EF_HAND_2"/>
    <property type="match status" value="1"/>
</dbReference>
<feature type="domain" description="Phorbol-ester/DAG-type" evidence="4">
    <location>
        <begin position="241"/>
        <end position="270"/>
    </location>
</feature>
<keyword evidence="2" id="KW-0862">Zinc</keyword>
<reference evidence="6 7" key="1">
    <citation type="submission" date="2018-08" db="EMBL/GenBank/DDBJ databases">
        <authorList>
            <person name="Laetsch R D."/>
            <person name="Stevens L."/>
            <person name="Kumar S."/>
            <person name="Blaxter L. M."/>
        </authorList>
    </citation>
    <scope>NUCLEOTIDE SEQUENCE [LARGE SCALE GENOMIC DNA]</scope>
</reference>
<dbReference type="EMBL" id="UYRX01001412">
    <property type="protein sequence ID" value="VDK89549.1"/>
    <property type="molecule type" value="Genomic_DNA"/>
</dbReference>
<sequence length="575" mass="64872">SLSNWVQCMILSKGTPVERAGMITKFIHVAKCAKLEIIPGAESIYTTSFFNIELCLLSQSIAQECGFLLHSNHLVIANGLSYRGVHLKDLISLLIKSEESSEHCCLVSCRQIPYLAIHLSYFVNFNRTPHNFPDANIDLIDTLKFPSTTKSVLFADWASGVSSALDAEIVNKHINAMVEAVFKNYDHNKDGSISQSEFQQISTNFPFIASFGTIDTDNPVNMRSDEIRIENFIKLALKVHLWGILRQGFKCHDCGLTVHRTCRDNVVVECRRTSNWKTTVTESAKITRKFLPSIGSLPRLRTTSTTLEHDEEDDIARASATCKIFSHLQPHLKMDCTRSDTGCYYQVTSSPESSHAEVVPSLACEEVFEDEFSCISISGMDRCKGKKLISYDLCLLISRCIIWADFVMLNDLNWGHFLPIQADDELVADRVCVKIDERLEEVRCVGPCLALNVTVSEDGNTRTIGSSGMLRDCQKKYYSRDSYNDEGNRRCRNRTVKIRQRVLHAEYCFCLGSYCNGDDDMLARSVSEFRKLSKYTKSGSSERSGSTTTKWSLYNDAKYLLAVCVVCWKLHSIIL</sequence>
<protein>
    <submittedName>
        <fullName evidence="6">Uncharacterized protein</fullName>
    </submittedName>
</protein>
<dbReference type="GO" id="GO:0007264">
    <property type="term" value="P:small GTPase-mediated signal transduction"/>
    <property type="evidence" value="ECO:0007669"/>
    <property type="project" value="InterPro"/>
</dbReference>
<dbReference type="InterPro" id="IPR002219">
    <property type="entry name" value="PKC_DAG/PE"/>
</dbReference>
<organism evidence="6 7">
    <name type="scientific">Litomosoides sigmodontis</name>
    <name type="common">Filarial nematode worm</name>
    <dbReference type="NCBI Taxonomy" id="42156"/>
    <lineage>
        <taxon>Eukaryota</taxon>
        <taxon>Metazoa</taxon>
        <taxon>Ecdysozoa</taxon>
        <taxon>Nematoda</taxon>
        <taxon>Chromadorea</taxon>
        <taxon>Rhabditida</taxon>
        <taxon>Spirurina</taxon>
        <taxon>Spiruromorpha</taxon>
        <taxon>Filarioidea</taxon>
        <taxon>Onchocercidae</taxon>
        <taxon>Litomosoides</taxon>
    </lineage>
</organism>
<dbReference type="PROSITE" id="PS50081">
    <property type="entry name" value="ZF_DAG_PE_2"/>
    <property type="match status" value="1"/>
</dbReference>
<dbReference type="GO" id="GO:0005509">
    <property type="term" value="F:calcium ion binding"/>
    <property type="evidence" value="ECO:0007669"/>
    <property type="project" value="InterPro"/>
</dbReference>
<dbReference type="OrthoDB" id="74314at2759"/>
<dbReference type="SUPFAM" id="SSF57889">
    <property type="entry name" value="Cysteine-rich domain"/>
    <property type="match status" value="1"/>
</dbReference>
<evidence type="ECO:0000256" key="1">
    <source>
        <dbReference type="ARBA" id="ARBA00022723"/>
    </source>
</evidence>
<keyword evidence="1" id="KW-0479">Metal-binding</keyword>
<proteinExistence type="predicted"/>
<dbReference type="Gene3D" id="1.10.238.10">
    <property type="entry name" value="EF-hand"/>
    <property type="match status" value="1"/>
</dbReference>
<dbReference type="AlphaFoldDB" id="A0A3P6U1C3"/>
<dbReference type="InterPro" id="IPR023578">
    <property type="entry name" value="Ras_GEF_dom_sf"/>
</dbReference>
<dbReference type="Pfam" id="PF00617">
    <property type="entry name" value="RasGEF"/>
    <property type="match status" value="1"/>
</dbReference>
<dbReference type="InterPro" id="IPR011992">
    <property type="entry name" value="EF-hand-dom_pair"/>
</dbReference>
<evidence type="ECO:0000313" key="6">
    <source>
        <dbReference type="EMBL" id="VDK89549.1"/>
    </source>
</evidence>
<keyword evidence="7" id="KW-1185">Reference proteome</keyword>
<dbReference type="InterPro" id="IPR036964">
    <property type="entry name" value="RASGEF_cat_dom_sf"/>
</dbReference>
<feature type="domain" description="EF-hand" evidence="5">
    <location>
        <begin position="173"/>
        <end position="208"/>
    </location>
</feature>
<evidence type="ECO:0000259" key="5">
    <source>
        <dbReference type="PROSITE" id="PS50222"/>
    </source>
</evidence>
<dbReference type="InterPro" id="IPR018247">
    <property type="entry name" value="EF_Hand_1_Ca_BS"/>
</dbReference>
<dbReference type="SUPFAM" id="SSF48366">
    <property type="entry name" value="Ras GEF"/>
    <property type="match status" value="1"/>
</dbReference>
<evidence type="ECO:0000256" key="3">
    <source>
        <dbReference type="ARBA" id="ARBA00022837"/>
    </source>
</evidence>
<dbReference type="GO" id="GO:0005085">
    <property type="term" value="F:guanyl-nucleotide exchange factor activity"/>
    <property type="evidence" value="ECO:0007669"/>
    <property type="project" value="InterPro"/>
</dbReference>
<evidence type="ECO:0000256" key="2">
    <source>
        <dbReference type="ARBA" id="ARBA00022833"/>
    </source>
</evidence>
<dbReference type="InterPro" id="IPR002048">
    <property type="entry name" value="EF_hand_dom"/>
</dbReference>
<dbReference type="PROSITE" id="PS00018">
    <property type="entry name" value="EF_HAND_1"/>
    <property type="match status" value="1"/>
</dbReference>
<dbReference type="Gene3D" id="1.10.840.10">
    <property type="entry name" value="Ras guanine-nucleotide exchange factors catalytic domain"/>
    <property type="match status" value="1"/>
</dbReference>
<dbReference type="Proteomes" id="UP000277928">
    <property type="component" value="Unassembled WGS sequence"/>
</dbReference>
<dbReference type="InterPro" id="IPR046349">
    <property type="entry name" value="C1-like_sf"/>
</dbReference>
<dbReference type="STRING" id="42156.A0A3P6U1C3"/>
<dbReference type="InterPro" id="IPR001895">
    <property type="entry name" value="RASGEF_cat_dom"/>
</dbReference>
<dbReference type="Pfam" id="PF00130">
    <property type="entry name" value="C1_1"/>
    <property type="match status" value="1"/>
</dbReference>
<name>A0A3P6U1C3_LITSI</name>